<proteinExistence type="predicted"/>
<keyword evidence="2" id="KW-1185">Reference proteome</keyword>
<evidence type="ECO:0000313" key="1">
    <source>
        <dbReference type="EMBL" id="KAF2444384.1"/>
    </source>
</evidence>
<dbReference type="AlphaFoldDB" id="A0A9P4PG05"/>
<comment type="caution">
    <text evidence="1">The sequence shown here is derived from an EMBL/GenBank/DDBJ whole genome shotgun (WGS) entry which is preliminary data.</text>
</comment>
<name>A0A9P4PG05_9PLEO</name>
<protein>
    <submittedName>
        <fullName evidence="1">Uncharacterized protein</fullName>
    </submittedName>
</protein>
<gene>
    <name evidence="1" type="ORF">P171DRAFT_485839</name>
</gene>
<reference evidence="1" key="1">
    <citation type="journal article" date="2020" name="Stud. Mycol.">
        <title>101 Dothideomycetes genomes: a test case for predicting lifestyles and emergence of pathogens.</title>
        <authorList>
            <person name="Haridas S."/>
            <person name="Albert R."/>
            <person name="Binder M."/>
            <person name="Bloem J."/>
            <person name="Labutti K."/>
            <person name="Salamov A."/>
            <person name="Andreopoulos B."/>
            <person name="Baker S."/>
            <person name="Barry K."/>
            <person name="Bills G."/>
            <person name="Bluhm B."/>
            <person name="Cannon C."/>
            <person name="Castanera R."/>
            <person name="Culley D."/>
            <person name="Daum C."/>
            <person name="Ezra D."/>
            <person name="Gonzalez J."/>
            <person name="Henrissat B."/>
            <person name="Kuo A."/>
            <person name="Liang C."/>
            <person name="Lipzen A."/>
            <person name="Lutzoni F."/>
            <person name="Magnuson J."/>
            <person name="Mondo S."/>
            <person name="Nolan M."/>
            <person name="Ohm R."/>
            <person name="Pangilinan J."/>
            <person name="Park H.-J."/>
            <person name="Ramirez L."/>
            <person name="Alfaro M."/>
            <person name="Sun H."/>
            <person name="Tritt A."/>
            <person name="Yoshinaga Y."/>
            <person name="Zwiers L.-H."/>
            <person name="Turgeon B."/>
            <person name="Goodwin S."/>
            <person name="Spatafora J."/>
            <person name="Crous P."/>
            <person name="Grigoriev I."/>
        </authorList>
    </citation>
    <scope>NUCLEOTIDE SEQUENCE</scope>
    <source>
        <strain evidence="1">CBS 690.94</strain>
    </source>
</reference>
<evidence type="ECO:0000313" key="2">
    <source>
        <dbReference type="Proteomes" id="UP000799764"/>
    </source>
</evidence>
<dbReference type="Proteomes" id="UP000799764">
    <property type="component" value="Unassembled WGS sequence"/>
</dbReference>
<organism evidence="1 2">
    <name type="scientific">Karstenula rhodostoma CBS 690.94</name>
    <dbReference type="NCBI Taxonomy" id="1392251"/>
    <lineage>
        <taxon>Eukaryota</taxon>
        <taxon>Fungi</taxon>
        <taxon>Dikarya</taxon>
        <taxon>Ascomycota</taxon>
        <taxon>Pezizomycotina</taxon>
        <taxon>Dothideomycetes</taxon>
        <taxon>Pleosporomycetidae</taxon>
        <taxon>Pleosporales</taxon>
        <taxon>Massarineae</taxon>
        <taxon>Didymosphaeriaceae</taxon>
        <taxon>Karstenula</taxon>
    </lineage>
</organism>
<sequence length="200" mass="22523">MPATARVQLTIAEAMGSGNEKLDLETTPDAESKAAALRLANLKERIDLAFSEAASINPIQCTERQLEYMFNYRMSKQSTEKVEMFKGQLLTAAQGVIDHQLNLAEVARDIVDWAQLRDEVSQLEVRHSKDRVFIQELTAAQLSSEAHVCVLSNKVDDLQLQLQGLQRTKYSYERKIVTVTNKLALALMDTAQRMERLGKI</sequence>
<dbReference type="EMBL" id="MU001501">
    <property type="protein sequence ID" value="KAF2444384.1"/>
    <property type="molecule type" value="Genomic_DNA"/>
</dbReference>
<accession>A0A9P4PG05</accession>